<proteinExistence type="predicted"/>
<accession>A0ABS4IAK0</accession>
<keyword evidence="2" id="KW-1185">Reference proteome</keyword>
<comment type="caution">
    <text evidence="1">The sequence shown here is derived from an EMBL/GenBank/DDBJ whole genome shotgun (WGS) entry which is preliminary data.</text>
</comment>
<reference evidence="1 2" key="1">
    <citation type="submission" date="2021-03" db="EMBL/GenBank/DDBJ databases">
        <title>Genomic Encyclopedia of Type Strains, Phase IV (KMG-IV): sequencing the most valuable type-strain genomes for metagenomic binning, comparative biology and taxonomic classification.</title>
        <authorList>
            <person name="Goeker M."/>
        </authorList>
    </citation>
    <scope>NUCLEOTIDE SEQUENCE [LARGE SCALE GENOMIC DNA]</scope>
    <source>
        <strain evidence="1 2">DSM 24950</strain>
    </source>
</reference>
<protein>
    <submittedName>
        <fullName evidence="1">Uncharacterized protein</fullName>
    </submittedName>
</protein>
<evidence type="ECO:0000313" key="1">
    <source>
        <dbReference type="EMBL" id="MBP1967104.1"/>
    </source>
</evidence>
<name>A0ABS4IAK0_9BACL</name>
<sequence length="112" mass="12738">MRCPKNIYNFSADVSIIPSVVRRFNRDMDKYTAKENFHASKDGTKIDYDKAGQGPSLILVGVKSLMENYLTSDVPIKEGLLRRGSYYVRGGLPSEALMRLVRGVPGYWYERV</sequence>
<evidence type="ECO:0000313" key="2">
    <source>
        <dbReference type="Proteomes" id="UP001519344"/>
    </source>
</evidence>
<gene>
    <name evidence="1" type="ORF">J2Z65_006368</name>
</gene>
<organism evidence="1 2">
    <name type="scientific">Paenibacillus aceris</name>
    <dbReference type="NCBI Taxonomy" id="869555"/>
    <lineage>
        <taxon>Bacteria</taxon>
        <taxon>Bacillati</taxon>
        <taxon>Bacillota</taxon>
        <taxon>Bacilli</taxon>
        <taxon>Bacillales</taxon>
        <taxon>Paenibacillaceae</taxon>
        <taxon>Paenibacillus</taxon>
    </lineage>
</organism>
<dbReference type="EMBL" id="JAGGKV010000029">
    <property type="protein sequence ID" value="MBP1967104.1"/>
    <property type="molecule type" value="Genomic_DNA"/>
</dbReference>
<dbReference type="Proteomes" id="UP001519344">
    <property type="component" value="Unassembled WGS sequence"/>
</dbReference>